<keyword evidence="1" id="KW-0812">Transmembrane</keyword>
<protein>
    <recommendedName>
        <fullName evidence="4">DUF3619 domain-containing protein</fullName>
    </recommendedName>
</protein>
<proteinExistence type="predicted"/>
<feature type="transmembrane region" description="Helical" evidence="1">
    <location>
        <begin position="56"/>
        <end position="77"/>
    </location>
</feature>
<accession>A0A0B5B818</accession>
<gene>
    <name evidence="2" type="ORF">GPICK_04355</name>
</gene>
<name>A0A0B5B818_9BACT</name>
<dbReference type="STRING" id="345632.GPICK_04355"/>
<evidence type="ECO:0000313" key="3">
    <source>
        <dbReference type="Proteomes" id="UP000057609"/>
    </source>
</evidence>
<dbReference type="HOGENOM" id="CLU_2058010_0_0_7"/>
<evidence type="ECO:0000256" key="1">
    <source>
        <dbReference type="SAM" id="Phobius"/>
    </source>
</evidence>
<keyword evidence="1" id="KW-0472">Membrane</keyword>
<dbReference type="Proteomes" id="UP000057609">
    <property type="component" value="Chromosome"/>
</dbReference>
<evidence type="ECO:0000313" key="2">
    <source>
        <dbReference type="EMBL" id="AJE02702.1"/>
    </source>
</evidence>
<dbReference type="EMBL" id="CP009788">
    <property type="protein sequence ID" value="AJE02702.1"/>
    <property type="molecule type" value="Genomic_DNA"/>
</dbReference>
<keyword evidence="3" id="KW-1185">Reference proteome</keyword>
<sequence length="119" mass="13696">MNRDERNDRLIEAVRAHLEEREASLDARTAARLREMRFAAVEEAGRRRWFAGIPRWATAGGLATIAVAVVATSLWLADVRREKAVAGIDDMEIITTQEHIQLYEDLDFYRWLAEQDRKG</sequence>
<dbReference type="RefSeq" id="WP_039740795.1">
    <property type="nucleotide sequence ID" value="NZ_CP009788.1"/>
</dbReference>
<keyword evidence="1" id="KW-1133">Transmembrane helix</keyword>
<dbReference type="AlphaFoldDB" id="A0A0B5B818"/>
<dbReference type="OrthoDB" id="5398210at2"/>
<dbReference type="KEGG" id="gpi:GPICK_04355"/>
<organism evidence="2 3">
    <name type="scientific">Geobacter pickeringii</name>
    <dbReference type="NCBI Taxonomy" id="345632"/>
    <lineage>
        <taxon>Bacteria</taxon>
        <taxon>Pseudomonadati</taxon>
        <taxon>Thermodesulfobacteriota</taxon>
        <taxon>Desulfuromonadia</taxon>
        <taxon>Geobacterales</taxon>
        <taxon>Geobacteraceae</taxon>
        <taxon>Geobacter</taxon>
    </lineage>
</organism>
<reference evidence="2 3" key="1">
    <citation type="journal article" date="2015" name="Genome Announc.">
        <title>Complete Genome of Geobacter pickeringii G13T, a Metal-Reducing Isolate from Sedimentary Kaolin Deposits.</title>
        <authorList>
            <person name="Badalamenti J.P."/>
            <person name="Bond D.R."/>
        </authorList>
    </citation>
    <scope>NUCLEOTIDE SEQUENCE [LARGE SCALE GENOMIC DNA]</scope>
    <source>
        <strain evidence="2 3">G13</strain>
    </source>
</reference>
<evidence type="ECO:0008006" key="4">
    <source>
        <dbReference type="Google" id="ProtNLM"/>
    </source>
</evidence>